<evidence type="ECO:0000313" key="2">
    <source>
        <dbReference type="Proteomes" id="UP001501436"/>
    </source>
</evidence>
<keyword evidence="2" id="KW-1185">Reference proteome</keyword>
<dbReference type="RefSeq" id="WP_345329536.1">
    <property type="nucleotide sequence ID" value="NZ_BAABJI010000001.1"/>
</dbReference>
<dbReference type="EMBL" id="BAABJI010000001">
    <property type="protein sequence ID" value="GAA4907004.1"/>
    <property type="molecule type" value="Genomic_DNA"/>
</dbReference>
<reference evidence="2" key="1">
    <citation type="journal article" date="2019" name="Int. J. Syst. Evol. Microbiol.">
        <title>The Global Catalogue of Microorganisms (GCM) 10K type strain sequencing project: providing services to taxonomists for standard genome sequencing and annotation.</title>
        <authorList>
            <consortium name="The Broad Institute Genomics Platform"/>
            <consortium name="The Broad Institute Genome Sequencing Center for Infectious Disease"/>
            <person name="Wu L."/>
            <person name="Ma J."/>
        </authorList>
    </citation>
    <scope>NUCLEOTIDE SEQUENCE [LARGE SCALE GENOMIC DNA]</scope>
    <source>
        <strain evidence="2">JCM 18283</strain>
    </source>
</reference>
<comment type="caution">
    <text evidence="1">The sequence shown here is derived from an EMBL/GenBank/DDBJ whole genome shotgun (WGS) entry which is preliminary data.</text>
</comment>
<evidence type="ECO:0000313" key="1">
    <source>
        <dbReference type="EMBL" id="GAA4907004.1"/>
    </source>
</evidence>
<name>A0ABP9FLZ0_9SPHI</name>
<dbReference type="Proteomes" id="UP001501436">
    <property type="component" value="Unassembled WGS sequence"/>
</dbReference>
<gene>
    <name evidence="1" type="ORF">GCM10023313_07170</name>
</gene>
<accession>A0ABP9FLZ0</accession>
<sequence>MVSIQLSNMIRVHIPIRYFEGFNNDIVNHYQRFDVQIILNRFYEFTFENYPDAENFAANLRIEANGISIENLRQIQELIIQHQPRF</sequence>
<organism evidence="1 2">
    <name type="scientific">Mucilaginibacter defluvii</name>
    <dbReference type="NCBI Taxonomy" id="1196019"/>
    <lineage>
        <taxon>Bacteria</taxon>
        <taxon>Pseudomonadati</taxon>
        <taxon>Bacteroidota</taxon>
        <taxon>Sphingobacteriia</taxon>
        <taxon>Sphingobacteriales</taxon>
        <taxon>Sphingobacteriaceae</taxon>
        <taxon>Mucilaginibacter</taxon>
    </lineage>
</organism>
<protein>
    <submittedName>
        <fullName evidence="1">Uncharacterized protein</fullName>
    </submittedName>
</protein>
<proteinExistence type="predicted"/>